<dbReference type="AlphaFoldDB" id="A0AAQ0NDY2"/>
<protein>
    <submittedName>
        <fullName evidence="1">Uncharacterized protein</fullName>
    </submittedName>
</protein>
<organism evidence="1 2">
    <name type="scientific">Pseudomonas syringae pv. tomato</name>
    <dbReference type="NCBI Taxonomy" id="323"/>
    <lineage>
        <taxon>Bacteria</taxon>
        <taxon>Pseudomonadati</taxon>
        <taxon>Pseudomonadota</taxon>
        <taxon>Gammaproteobacteria</taxon>
        <taxon>Pseudomonadales</taxon>
        <taxon>Pseudomonadaceae</taxon>
        <taxon>Pseudomonas</taxon>
    </lineage>
</organism>
<evidence type="ECO:0000313" key="2">
    <source>
        <dbReference type="Proteomes" id="UP001177000"/>
    </source>
</evidence>
<dbReference type="RefSeq" id="WP_230678142.1">
    <property type="nucleotide sequence ID" value="NZ_JAIFYC010000135.1"/>
</dbReference>
<name>A0AAQ0NDY2_PSEUB</name>
<accession>A0AAQ0NDY2</accession>
<evidence type="ECO:0000313" key="1">
    <source>
        <dbReference type="EMBL" id="CAI8906253.1"/>
    </source>
</evidence>
<gene>
    <name evidence="1" type="ORF">DAPPPG215_18100</name>
</gene>
<dbReference type="EMBL" id="OX458335">
    <property type="protein sequence ID" value="CAI8906253.1"/>
    <property type="molecule type" value="Genomic_DNA"/>
</dbReference>
<sequence length="167" mass="18939">MFANTAHASVDSGCLMSELQRHPLWRQAVQDFIAEFAYGDIVGHDWLEAHFGLPGLSDDEQLTADQFRERQFEWLASVESFKVELLRDHQILLQSIRGKGYRWVPPGEQTDVTLADFQRGAKKIFTSAGQRLRHVRVSELSDGERKTNVDAVARLSQLQGMARKALS</sequence>
<reference evidence="1" key="1">
    <citation type="submission" date="2023-03" db="EMBL/GenBank/DDBJ databases">
        <authorList>
            <person name="Pothier F. J."/>
        </authorList>
    </citation>
    <scope>NUCLEOTIDE SEQUENCE</scope>
    <source>
        <strain evidence="1">DAPP-PG 215</strain>
    </source>
</reference>
<dbReference type="Proteomes" id="UP001177000">
    <property type="component" value="Chromosome"/>
</dbReference>
<proteinExistence type="predicted"/>